<evidence type="ECO:0000313" key="2">
    <source>
        <dbReference type="Proteomes" id="UP000092627"/>
    </source>
</evidence>
<dbReference type="AlphaFoldDB" id="A0A1A8TQ26"/>
<evidence type="ECO:0000313" key="1">
    <source>
        <dbReference type="EMBL" id="SBS35191.1"/>
    </source>
</evidence>
<organism evidence="1 2">
    <name type="scientific">Marinomonas aquimarina</name>
    <dbReference type="NCBI Taxonomy" id="295068"/>
    <lineage>
        <taxon>Bacteria</taxon>
        <taxon>Pseudomonadati</taxon>
        <taxon>Pseudomonadota</taxon>
        <taxon>Gammaproteobacteria</taxon>
        <taxon>Oceanospirillales</taxon>
        <taxon>Oceanospirillaceae</taxon>
        <taxon>Marinomonas</taxon>
    </lineage>
</organism>
<accession>A0A1A8TQ26</accession>
<name>A0A1A8TQ26_9GAMM</name>
<reference evidence="1 2" key="1">
    <citation type="submission" date="2016-06" db="EMBL/GenBank/DDBJ databases">
        <authorList>
            <person name="Kjaerup R.B."/>
            <person name="Dalgaard T.S."/>
            <person name="Juul-Madsen H.R."/>
        </authorList>
    </citation>
    <scope>NUCLEOTIDE SEQUENCE [LARGE SCALE GENOMIC DNA]</scope>
    <source>
        <strain evidence="1 2">CECT 5080</strain>
    </source>
</reference>
<dbReference type="Proteomes" id="UP000092627">
    <property type="component" value="Unassembled WGS sequence"/>
</dbReference>
<gene>
    <name evidence="1" type="ORF">MAQ5080_03103</name>
</gene>
<proteinExistence type="predicted"/>
<sequence>MLNYMFTYAPHFDLAVAFLEIKEGRFLLGKT</sequence>
<keyword evidence="2" id="KW-1185">Reference proteome</keyword>
<protein>
    <submittedName>
        <fullName evidence="1">Uncharacterized protein</fullName>
    </submittedName>
</protein>
<dbReference type="EMBL" id="FLOC01000021">
    <property type="protein sequence ID" value="SBS35191.1"/>
    <property type="molecule type" value="Genomic_DNA"/>
</dbReference>